<dbReference type="AlphaFoldDB" id="A0A8E6B2T6"/>
<dbReference type="SUPFAM" id="SSF158472">
    <property type="entry name" value="HAMP domain-like"/>
    <property type="match status" value="1"/>
</dbReference>
<dbReference type="GO" id="GO:0016020">
    <property type="term" value="C:membrane"/>
    <property type="evidence" value="ECO:0007669"/>
    <property type="project" value="UniProtKB-SubCell"/>
</dbReference>
<dbReference type="SUPFAM" id="SSF58104">
    <property type="entry name" value="Methyl-accepting chemotaxis protein (MCP) signaling domain"/>
    <property type="match status" value="1"/>
</dbReference>
<dbReference type="InterPro" id="IPR003660">
    <property type="entry name" value="HAMP_dom"/>
</dbReference>
<dbReference type="GO" id="GO:0007165">
    <property type="term" value="P:signal transduction"/>
    <property type="evidence" value="ECO:0007669"/>
    <property type="project" value="UniProtKB-KW"/>
</dbReference>
<evidence type="ECO:0000259" key="10">
    <source>
        <dbReference type="PROSITE" id="PS50111"/>
    </source>
</evidence>
<proteinExistence type="inferred from homology"/>
<keyword evidence="5 7" id="KW-0807">Transducer</keyword>
<evidence type="ECO:0000313" key="13">
    <source>
        <dbReference type="Proteomes" id="UP000676194"/>
    </source>
</evidence>
<evidence type="ECO:0000256" key="3">
    <source>
        <dbReference type="ARBA" id="ARBA00022989"/>
    </source>
</evidence>
<dbReference type="SMART" id="SM00304">
    <property type="entry name" value="HAMP"/>
    <property type="match status" value="2"/>
</dbReference>
<comment type="similarity">
    <text evidence="6">Belongs to the methyl-accepting chemotaxis (MCP) protein family.</text>
</comment>
<reference evidence="12" key="1">
    <citation type="submission" date="2021-05" db="EMBL/GenBank/DDBJ databases">
        <title>Complete genome sequence of the cellulolytic planctomycete Telmatocola sphagniphila SP2T and characterization of the first cellulase from planctomycetes.</title>
        <authorList>
            <person name="Rakitin A.L."/>
            <person name="Beletsky A.V."/>
            <person name="Naumoff D.G."/>
            <person name="Kulichevskaya I.S."/>
            <person name="Mardanov A.V."/>
            <person name="Ravin N.V."/>
            <person name="Dedysh S.N."/>
        </authorList>
    </citation>
    <scope>NUCLEOTIDE SEQUENCE</scope>
    <source>
        <strain evidence="12">SP2T</strain>
    </source>
</reference>
<dbReference type="Pfam" id="PF00672">
    <property type="entry name" value="HAMP"/>
    <property type="match status" value="1"/>
</dbReference>
<dbReference type="FunFam" id="1.10.287.950:FF:000001">
    <property type="entry name" value="Methyl-accepting chemotaxis sensory transducer"/>
    <property type="match status" value="1"/>
</dbReference>
<dbReference type="CDD" id="cd06225">
    <property type="entry name" value="HAMP"/>
    <property type="match status" value="1"/>
</dbReference>
<dbReference type="Pfam" id="PF00015">
    <property type="entry name" value="MCPsignal"/>
    <property type="match status" value="1"/>
</dbReference>
<dbReference type="Gene3D" id="6.10.340.10">
    <property type="match status" value="1"/>
</dbReference>
<organism evidence="12 13">
    <name type="scientific">Telmatocola sphagniphila</name>
    <dbReference type="NCBI Taxonomy" id="1123043"/>
    <lineage>
        <taxon>Bacteria</taxon>
        <taxon>Pseudomonadati</taxon>
        <taxon>Planctomycetota</taxon>
        <taxon>Planctomycetia</taxon>
        <taxon>Gemmatales</taxon>
        <taxon>Gemmataceae</taxon>
    </lineage>
</organism>
<dbReference type="RefSeq" id="WP_213494765.1">
    <property type="nucleotide sequence ID" value="NZ_CP074694.1"/>
</dbReference>
<evidence type="ECO:0000256" key="4">
    <source>
        <dbReference type="ARBA" id="ARBA00023136"/>
    </source>
</evidence>
<feature type="compositionally biased region" description="Polar residues" evidence="8">
    <location>
        <begin position="456"/>
        <end position="468"/>
    </location>
</feature>
<name>A0A8E6B2T6_9BACT</name>
<feature type="region of interest" description="Disordered" evidence="8">
    <location>
        <begin position="452"/>
        <end position="497"/>
    </location>
</feature>
<feature type="transmembrane region" description="Helical" evidence="9">
    <location>
        <begin position="12"/>
        <end position="33"/>
    </location>
</feature>
<evidence type="ECO:0000256" key="6">
    <source>
        <dbReference type="ARBA" id="ARBA00029447"/>
    </source>
</evidence>
<dbReference type="GO" id="GO:0006935">
    <property type="term" value="P:chemotaxis"/>
    <property type="evidence" value="ECO:0007669"/>
    <property type="project" value="UniProtKB-ARBA"/>
</dbReference>
<feature type="domain" description="HAMP" evidence="11">
    <location>
        <begin position="125"/>
        <end position="176"/>
    </location>
</feature>
<feature type="transmembrane region" description="Helical" evidence="9">
    <location>
        <begin position="45"/>
        <end position="65"/>
    </location>
</feature>
<evidence type="ECO:0000256" key="8">
    <source>
        <dbReference type="SAM" id="MobiDB-lite"/>
    </source>
</evidence>
<evidence type="ECO:0000256" key="5">
    <source>
        <dbReference type="ARBA" id="ARBA00023224"/>
    </source>
</evidence>
<dbReference type="PROSITE" id="PS50111">
    <property type="entry name" value="CHEMOTAXIS_TRANSDUC_2"/>
    <property type="match status" value="1"/>
</dbReference>
<dbReference type="EMBL" id="CP074694">
    <property type="protein sequence ID" value="QVL30883.1"/>
    <property type="molecule type" value="Genomic_DNA"/>
</dbReference>
<feature type="domain" description="HAMP" evidence="11">
    <location>
        <begin position="67"/>
        <end position="119"/>
    </location>
</feature>
<comment type="subcellular location">
    <subcellularLocation>
        <location evidence="1">Membrane</location>
        <topology evidence="1">Multi-pass membrane protein</topology>
    </subcellularLocation>
</comment>
<dbReference type="KEGG" id="tsph:KIH39_18785"/>
<dbReference type="PANTHER" id="PTHR32089:SF119">
    <property type="entry name" value="METHYL-ACCEPTING CHEMOTAXIS PROTEIN CTPL"/>
    <property type="match status" value="1"/>
</dbReference>
<evidence type="ECO:0000313" key="12">
    <source>
        <dbReference type="EMBL" id="QVL30883.1"/>
    </source>
</evidence>
<keyword evidence="13" id="KW-1185">Reference proteome</keyword>
<dbReference type="PROSITE" id="PS50885">
    <property type="entry name" value="HAMP"/>
    <property type="match status" value="2"/>
</dbReference>
<keyword evidence="4 9" id="KW-0472">Membrane</keyword>
<evidence type="ECO:0000256" key="1">
    <source>
        <dbReference type="ARBA" id="ARBA00004141"/>
    </source>
</evidence>
<dbReference type="Proteomes" id="UP000676194">
    <property type="component" value="Chromosome"/>
</dbReference>
<dbReference type="InterPro" id="IPR004089">
    <property type="entry name" value="MCPsignal_dom"/>
</dbReference>
<dbReference type="CDD" id="cd11386">
    <property type="entry name" value="MCP_signal"/>
    <property type="match status" value="1"/>
</dbReference>
<keyword evidence="2 9" id="KW-0812">Transmembrane</keyword>
<feature type="domain" description="Methyl-accepting transducer" evidence="10">
    <location>
        <begin position="181"/>
        <end position="417"/>
    </location>
</feature>
<gene>
    <name evidence="12" type="ORF">KIH39_18785</name>
</gene>
<evidence type="ECO:0000259" key="11">
    <source>
        <dbReference type="PROSITE" id="PS50885"/>
    </source>
</evidence>
<dbReference type="Gene3D" id="1.10.287.950">
    <property type="entry name" value="Methyl-accepting chemotaxis protein"/>
    <property type="match status" value="1"/>
</dbReference>
<sequence length="497" mass="52834">MNPLSKFSNLRVWQKLTLVAVALTMPILMLAYLTIAGGRGEQSSVTAFVVILLGGGLAGWLMYAITRSVNRQTQSIRAMFEQISVGNIDARAEVITGDELGEIANGLNAMMDNMRSLIQSREERDRMQGAVMKLLEEVSGVADGDLTKEAEVTADVTGAIADSFNYMIGQLRMVIGNVQQTTRQVSRSATDVYSSAKNLVGGTEQQSKQIVSTSEAVEEMAGSIQQVSENAIVSAQVAEQALKNAQAGNSAVKNTISGMDRIRDQVQETAKRIKRLGESTQEIGQIVQLIDDIADRTSILALNASIQASMAGESGRGFAVVAEEVERLADRSTDATRKIATLVKTIQSETNEAVGAMEKGIQEVVEGSRLASQAGQSLAEIEAVSKKLAELISSISTASRQQARASEGVAKSMNEISAITQSTAAGTKNAALAVSNLAGLAEDLRQSVSMFRLPRTGQTEDGTSNSPRATRAGLDLSSMPNVGGNNKPKEAMPVTRF</sequence>
<evidence type="ECO:0000256" key="7">
    <source>
        <dbReference type="PROSITE-ProRule" id="PRU00284"/>
    </source>
</evidence>
<evidence type="ECO:0000256" key="2">
    <source>
        <dbReference type="ARBA" id="ARBA00022692"/>
    </source>
</evidence>
<protein>
    <submittedName>
        <fullName evidence="12">Methyl-accepting chemotaxis protein</fullName>
    </submittedName>
</protein>
<dbReference type="PANTHER" id="PTHR32089">
    <property type="entry name" value="METHYL-ACCEPTING CHEMOTAXIS PROTEIN MCPB"/>
    <property type="match status" value="1"/>
</dbReference>
<accession>A0A8E6B2T6</accession>
<dbReference type="SMART" id="SM00283">
    <property type="entry name" value="MA"/>
    <property type="match status" value="1"/>
</dbReference>
<keyword evidence="3 9" id="KW-1133">Transmembrane helix</keyword>
<evidence type="ECO:0000256" key="9">
    <source>
        <dbReference type="SAM" id="Phobius"/>
    </source>
</evidence>